<gene>
    <name evidence="1" type="ORF">MEPE_02864</name>
</gene>
<dbReference type="EMBL" id="OAPG01000005">
    <property type="protein sequence ID" value="SNX84156.1"/>
    <property type="molecule type" value="Genomic_DNA"/>
</dbReference>
<dbReference type="AlphaFoldDB" id="A0AAJ4XLH2"/>
<accession>A0AAJ4XLH2</accession>
<sequence length="51" mass="5791">MAAYSSAPSNGTAAPTYNCTRDRRSLLAPIDIKRCLRDQPDRFYQRTGDLR</sequence>
<comment type="caution">
    <text evidence="1">The sequence shown here is derived from an EMBL/GenBank/DDBJ whole genome shotgun (WGS) entry which is preliminary data.</text>
</comment>
<reference evidence="1" key="1">
    <citation type="submission" date="2023-10" db="EMBL/GenBank/DDBJ databases">
        <authorList>
            <person name="Guldener U."/>
        </authorList>
    </citation>
    <scope>NUCLEOTIDE SEQUENCE</scope>
    <source>
        <strain evidence="1">Mp4</strain>
    </source>
</reference>
<dbReference type="Proteomes" id="UP001294444">
    <property type="component" value="Unassembled WGS sequence"/>
</dbReference>
<name>A0AAJ4XLH2_9BASI</name>
<evidence type="ECO:0000313" key="2">
    <source>
        <dbReference type="Proteomes" id="UP001294444"/>
    </source>
</evidence>
<protein>
    <submittedName>
        <fullName evidence="1">Uncharacterized protein</fullName>
    </submittedName>
</protein>
<organism evidence="1 2">
    <name type="scientific">Melanopsichium pennsylvanicum</name>
    <dbReference type="NCBI Taxonomy" id="63383"/>
    <lineage>
        <taxon>Eukaryota</taxon>
        <taxon>Fungi</taxon>
        <taxon>Dikarya</taxon>
        <taxon>Basidiomycota</taxon>
        <taxon>Ustilaginomycotina</taxon>
        <taxon>Ustilaginomycetes</taxon>
        <taxon>Ustilaginales</taxon>
        <taxon>Ustilaginaceae</taxon>
        <taxon>Melanopsichium</taxon>
    </lineage>
</organism>
<proteinExistence type="predicted"/>
<keyword evidence="2" id="KW-1185">Reference proteome</keyword>
<evidence type="ECO:0000313" key="1">
    <source>
        <dbReference type="EMBL" id="SNX84156.1"/>
    </source>
</evidence>